<evidence type="ECO:0000313" key="8">
    <source>
        <dbReference type="Proteomes" id="UP000198953"/>
    </source>
</evidence>
<keyword evidence="3 5" id="KW-0663">Pyridoxal phosphate</keyword>
<protein>
    <submittedName>
        <fullName evidence="7">Glutamate or tyrosine decarboxylase</fullName>
    </submittedName>
</protein>
<keyword evidence="8" id="KW-1185">Reference proteome</keyword>
<proteinExistence type="inferred from homology"/>
<organism evidence="7 8">
    <name type="scientific">Nonomuraea pusilla</name>
    <dbReference type="NCBI Taxonomy" id="46177"/>
    <lineage>
        <taxon>Bacteria</taxon>
        <taxon>Bacillati</taxon>
        <taxon>Actinomycetota</taxon>
        <taxon>Actinomycetes</taxon>
        <taxon>Streptosporangiales</taxon>
        <taxon>Streptosporangiaceae</taxon>
        <taxon>Nonomuraea</taxon>
    </lineage>
</organism>
<name>A0A1H7TCC0_9ACTN</name>
<dbReference type="STRING" id="46177.SAMN05660976_03438"/>
<dbReference type="InterPro" id="IPR002129">
    <property type="entry name" value="PyrdxlP-dep_de-COase"/>
</dbReference>
<dbReference type="EMBL" id="FOBF01000007">
    <property type="protein sequence ID" value="SEL82512.1"/>
    <property type="molecule type" value="Genomic_DNA"/>
</dbReference>
<dbReference type="SUPFAM" id="SSF53383">
    <property type="entry name" value="PLP-dependent transferases"/>
    <property type="match status" value="1"/>
</dbReference>
<gene>
    <name evidence="7" type="ORF">SAMN05660976_03438</name>
</gene>
<comment type="similarity">
    <text evidence="6">Belongs to the group II decarboxylase family.</text>
</comment>
<dbReference type="GO" id="GO:0019752">
    <property type="term" value="P:carboxylic acid metabolic process"/>
    <property type="evidence" value="ECO:0007669"/>
    <property type="project" value="InterPro"/>
</dbReference>
<dbReference type="OrthoDB" id="3335676at2"/>
<sequence>MDELSTAGARAAALAAGHLAGVADGPVWRPVPDADRAWLSGQELPETGRPLEDLLEDAATRILPNPMGNGHPRFFGWVNSSPSPAGVLVEPLAAALNPSCAGGDHAGPLLERTVVRWLADLVGFPHPPGGGLLTSGASMATIVCLAAARQRAARADGWDAREDGLSGRPPMVAYVSAEGHSCLHKAAQLLGVGARHVRVVPVDARHRMDVAALRAMVAEDRAAGLRPFCVAASAGTVNSGAVDPLDAVADVAAEHGLWFHVDGAYGALGVLASGAAPRYAGMERADSLALDPHKWLGVPVGCGCALLRDPAAARAAFSLVPAYLVDDHADDLGWFSEYGPEQTRPFRALKTWATLSHLGRQGVTRLVEHTSGLARTLAAMVEQAPDFELLAPVETSITAFRHTPREDGLDALNRALPAALQRRGNAFLTGTRLGGRDALRACFLHPGTTEDDLTVLLDELRLAAKDL</sequence>
<dbReference type="RefSeq" id="WP_091101374.1">
    <property type="nucleotide sequence ID" value="NZ_FOBF01000007.1"/>
</dbReference>
<dbReference type="PANTHER" id="PTHR11999:SF70">
    <property type="entry name" value="MIP05841P"/>
    <property type="match status" value="1"/>
</dbReference>
<accession>A0A1H7TCC0</accession>
<dbReference type="Pfam" id="PF00282">
    <property type="entry name" value="Pyridoxal_deC"/>
    <property type="match status" value="1"/>
</dbReference>
<keyword evidence="2" id="KW-0210">Decarboxylase</keyword>
<feature type="modified residue" description="N6-(pyridoxal phosphate)lysine" evidence="5">
    <location>
        <position position="294"/>
    </location>
</feature>
<dbReference type="GO" id="GO:0006520">
    <property type="term" value="P:amino acid metabolic process"/>
    <property type="evidence" value="ECO:0007669"/>
    <property type="project" value="InterPro"/>
</dbReference>
<dbReference type="InterPro" id="IPR015424">
    <property type="entry name" value="PyrdxlP-dep_Trfase"/>
</dbReference>
<dbReference type="AlphaFoldDB" id="A0A1H7TCC0"/>
<evidence type="ECO:0000313" key="7">
    <source>
        <dbReference type="EMBL" id="SEL82512.1"/>
    </source>
</evidence>
<dbReference type="InterPro" id="IPR015421">
    <property type="entry name" value="PyrdxlP-dep_Trfase_major"/>
</dbReference>
<dbReference type="InterPro" id="IPR010977">
    <property type="entry name" value="Aromatic_deC"/>
</dbReference>
<evidence type="ECO:0000256" key="4">
    <source>
        <dbReference type="ARBA" id="ARBA00023239"/>
    </source>
</evidence>
<comment type="cofactor">
    <cofactor evidence="1 5 6">
        <name>pyridoxal 5'-phosphate</name>
        <dbReference type="ChEBI" id="CHEBI:597326"/>
    </cofactor>
</comment>
<dbReference type="PANTHER" id="PTHR11999">
    <property type="entry name" value="GROUP II PYRIDOXAL-5-PHOSPHATE DECARBOXYLASE"/>
    <property type="match status" value="1"/>
</dbReference>
<reference evidence="7 8" key="1">
    <citation type="submission" date="2016-10" db="EMBL/GenBank/DDBJ databases">
        <authorList>
            <person name="de Groot N.N."/>
        </authorList>
    </citation>
    <scope>NUCLEOTIDE SEQUENCE [LARGE SCALE GENOMIC DNA]</scope>
    <source>
        <strain evidence="7 8">DSM 43357</strain>
    </source>
</reference>
<dbReference type="GO" id="GO:0004058">
    <property type="term" value="F:aromatic-L-amino-acid decarboxylase activity"/>
    <property type="evidence" value="ECO:0007669"/>
    <property type="project" value="UniProtKB-ARBA"/>
</dbReference>
<dbReference type="GO" id="GO:0030170">
    <property type="term" value="F:pyridoxal phosphate binding"/>
    <property type="evidence" value="ECO:0007669"/>
    <property type="project" value="InterPro"/>
</dbReference>
<evidence type="ECO:0000256" key="1">
    <source>
        <dbReference type="ARBA" id="ARBA00001933"/>
    </source>
</evidence>
<dbReference type="PRINTS" id="PR00800">
    <property type="entry name" value="YHDCRBOXLASE"/>
</dbReference>
<evidence type="ECO:0000256" key="2">
    <source>
        <dbReference type="ARBA" id="ARBA00022793"/>
    </source>
</evidence>
<keyword evidence="4 6" id="KW-0456">Lyase</keyword>
<evidence type="ECO:0000256" key="3">
    <source>
        <dbReference type="ARBA" id="ARBA00022898"/>
    </source>
</evidence>
<dbReference type="Gene3D" id="3.40.640.10">
    <property type="entry name" value="Type I PLP-dependent aspartate aminotransferase-like (Major domain)"/>
    <property type="match status" value="1"/>
</dbReference>
<dbReference type="Gene3D" id="3.90.1150.170">
    <property type="match status" value="2"/>
</dbReference>
<evidence type="ECO:0000256" key="5">
    <source>
        <dbReference type="PIRSR" id="PIRSR602129-50"/>
    </source>
</evidence>
<evidence type="ECO:0000256" key="6">
    <source>
        <dbReference type="RuleBase" id="RU000382"/>
    </source>
</evidence>
<dbReference type="Proteomes" id="UP000198953">
    <property type="component" value="Unassembled WGS sequence"/>
</dbReference>